<evidence type="ECO:0000313" key="1">
    <source>
        <dbReference type="EMBL" id="KAA5417423.1"/>
    </source>
</evidence>
<dbReference type="Proteomes" id="UP000482653">
    <property type="component" value="Unassembled WGS sequence"/>
</dbReference>
<dbReference type="PROSITE" id="PS51257">
    <property type="entry name" value="PROKAR_LIPOPROTEIN"/>
    <property type="match status" value="1"/>
</dbReference>
<evidence type="ECO:0000313" key="2">
    <source>
        <dbReference type="Proteomes" id="UP000482653"/>
    </source>
</evidence>
<organism evidence="1 2">
    <name type="scientific">Bacteroides cellulosilyticus</name>
    <dbReference type="NCBI Taxonomy" id="246787"/>
    <lineage>
        <taxon>Bacteria</taxon>
        <taxon>Pseudomonadati</taxon>
        <taxon>Bacteroidota</taxon>
        <taxon>Bacteroidia</taxon>
        <taxon>Bacteroidales</taxon>
        <taxon>Bacteroidaceae</taxon>
        <taxon>Bacteroides</taxon>
    </lineage>
</organism>
<proteinExistence type="predicted"/>
<sequence length="385" mass="44724">MVKIKTMRLKEIFIAFLVLTGCSAPNQKSNQDFRVIDVPLKGDDHQIMMSSFVNSISYIPLETKDECLIGCIDEIIVTDDFYYIVDETKACSVLCFDISGKFICKLGSRGPASGEYMQITDVNVYKDKVYLWDCSLQKLFIFDHDGHFLEEKKFDYMAESFAVLDDSWIVFYGDYKANKKYERSNLYPNLLFVNVDNGETKSDLFFDSRMCYSSIISSPFNFVSNANFVTPLSDTIYQALPSAVLKKRYVLQFGEQYQKAQRDYIEKLKTETVDVYQGIEFMKKIPYVYTFLDTPSYAFLKYNWEDYYYLGIINHKESDAYIEASGYKKMNIVNDMDDIAVFVPLATYKNTVYSYRSPERITSDEISGRHIEPDDNPIIVKMELK</sequence>
<dbReference type="AlphaFoldDB" id="A0A6L3JYM8"/>
<dbReference type="Pfam" id="PF17170">
    <property type="entry name" value="DUF5128"/>
    <property type="match status" value="1"/>
</dbReference>
<dbReference type="Gene3D" id="2.120.10.30">
    <property type="entry name" value="TolB, C-terminal domain"/>
    <property type="match status" value="1"/>
</dbReference>
<reference evidence="1 2" key="1">
    <citation type="journal article" date="2019" name="Nat. Med.">
        <title>A library of human gut bacterial isolates paired with longitudinal multiomics data enables mechanistic microbiome research.</title>
        <authorList>
            <person name="Poyet M."/>
            <person name="Groussin M."/>
            <person name="Gibbons S.M."/>
            <person name="Avila-Pacheco J."/>
            <person name="Jiang X."/>
            <person name="Kearney S.M."/>
            <person name="Perrotta A.R."/>
            <person name="Berdy B."/>
            <person name="Zhao S."/>
            <person name="Lieberman T.D."/>
            <person name="Swanson P.K."/>
            <person name="Smith M."/>
            <person name="Roesemann S."/>
            <person name="Alexander J.E."/>
            <person name="Rich S.A."/>
            <person name="Livny J."/>
            <person name="Vlamakis H."/>
            <person name="Clish C."/>
            <person name="Bullock K."/>
            <person name="Deik A."/>
            <person name="Scott J."/>
            <person name="Pierce K.A."/>
            <person name="Xavier R.J."/>
            <person name="Alm E.J."/>
        </authorList>
    </citation>
    <scope>NUCLEOTIDE SEQUENCE [LARGE SCALE GENOMIC DNA]</scope>
    <source>
        <strain evidence="1 2">BIOML-A8</strain>
    </source>
</reference>
<accession>A0A6L3JYM8</accession>
<dbReference type="InterPro" id="IPR011042">
    <property type="entry name" value="6-blade_b-propeller_TolB-like"/>
</dbReference>
<dbReference type="EMBL" id="VVYX01000019">
    <property type="protein sequence ID" value="KAA5417423.1"/>
    <property type="molecule type" value="Genomic_DNA"/>
</dbReference>
<comment type="caution">
    <text evidence="1">The sequence shown here is derived from an EMBL/GenBank/DDBJ whole genome shotgun (WGS) entry which is preliminary data.</text>
</comment>
<gene>
    <name evidence="1" type="ORF">F2Y87_16645</name>
</gene>
<name>A0A6L3JYM8_9BACE</name>
<protein>
    <submittedName>
        <fullName evidence="1">6-bladed beta-propeller</fullName>
    </submittedName>
</protein>